<dbReference type="KEGG" id="chd:Calhy_2436"/>
<evidence type="ECO:0000256" key="8">
    <source>
        <dbReference type="ARBA" id="ARBA00039149"/>
    </source>
</evidence>
<comment type="similarity">
    <text evidence="7 10">Belongs to the QueC family.</text>
</comment>
<dbReference type="eggNOG" id="COG0603">
    <property type="taxonomic scope" value="Bacteria"/>
</dbReference>
<comment type="catalytic activity">
    <reaction evidence="9 10">
        <text>7-carboxy-7-carbaguanine + NH4(+) + 2 ATP = 7-cyano-7-carbaguanine + 2 AMP + 2 diphosphate + 2 H(+)</text>
        <dbReference type="Rhea" id="RHEA:27982"/>
        <dbReference type="ChEBI" id="CHEBI:15378"/>
        <dbReference type="ChEBI" id="CHEBI:28938"/>
        <dbReference type="ChEBI" id="CHEBI:30616"/>
        <dbReference type="ChEBI" id="CHEBI:33019"/>
        <dbReference type="ChEBI" id="CHEBI:45075"/>
        <dbReference type="ChEBI" id="CHEBI:61036"/>
        <dbReference type="ChEBI" id="CHEBI:456215"/>
        <dbReference type="EC" id="6.3.4.20"/>
    </reaction>
</comment>
<dbReference type="Gene3D" id="3.40.50.620">
    <property type="entry name" value="HUPs"/>
    <property type="match status" value="1"/>
</dbReference>
<keyword evidence="10" id="KW-0671">Queuosine biosynthesis</keyword>
<feature type="binding site" evidence="10">
    <location>
        <position position="210"/>
    </location>
    <ligand>
        <name>Zn(2+)</name>
        <dbReference type="ChEBI" id="CHEBI:29105"/>
    </ligand>
</feature>
<dbReference type="GO" id="GO:0008616">
    <property type="term" value="P:tRNA queuosine(34) biosynthetic process"/>
    <property type="evidence" value="ECO:0007669"/>
    <property type="project" value="UniProtKB-UniRule"/>
</dbReference>
<gene>
    <name evidence="10 11" type="primary">queC</name>
    <name evidence="11" type="ordered locus">Calhy_2436</name>
</gene>
<comment type="cofactor">
    <cofactor evidence="10">
        <name>Zn(2+)</name>
        <dbReference type="ChEBI" id="CHEBI:29105"/>
    </cofactor>
    <text evidence="10">Binds 1 zinc ion per subunit.</text>
</comment>
<sequence>MMLLLQRSEKLEKMRAVVVLSGGMDSTTLLYDVKSQGYEVFAISFLYGQKHSKELEFAKKTCSLLSIPHKIVDISFFAELAPSALTTPDWDVPEGYYTDSTMKQTVVPNRNMVLLSISAAYAISLGAKKLFYGAHAGDHPIYPDCRKEFVEVMKNALYLADYIGLELEAPYVDMKKEDILRRGLELGVNYSLTWSCYKGGQKACGRCGTCTERIEAFKKVGVKDPIEYEIEIDW</sequence>
<protein>
    <recommendedName>
        <fullName evidence="8 10">7-cyano-7-deazaguanine synthase</fullName>
        <ecNumber evidence="8 10">6.3.4.20</ecNumber>
    </recommendedName>
    <alternativeName>
        <fullName evidence="10">7-cyano-7-carbaguanine synthase</fullName>
    </alternativeName>
    <alternativeName>
        <fullName evidence="10">PreQ(0) synthase</fullName>
    </alternativeName>
    <alternativeName>
        <fullName evidence="10">Queuosine biosynthesis protein QueC</fullName>
    </alternativeName>
</protein>
<dbReference type="GO" id="GO:0016879">
    <property type="term" value="F:ligase activity, forming carbon-nitrogen bonds"/>
    <property type="evidence" value="ECO:0007669"/>
    <property type="project" value="UniProtKB-UniRule"/>
</dbReference>
<evidence type="ECO:0000256" key="2">
    <source>
        <dbReference type="ARBA" id="ARBA00022598"/>
    </source>
</evidence>
<feature type="binding site" evidence="10">
    <location>
        <begin position="20"/>
        <end position="30"/>
    </location>
    <ligand>
        <name>ATP</name>
        <dbReference type="ChEBI" id="CHEBI:30616"/>
    </ligand>
</feature>
<feature type="binding site" evidence="10">
    <location>
        <position position="207"/>
    </location>
    <ligand>
        <name>Zn(2+)</name>
        <dbReference type="ChEBI" id="CHEBI:29105"/>
    </ligand>
</feature>
<keyword evidence="6 10" id="KW-0067">ATP-binding</keyword>
<keyword evidence="5 10" id="KW-0862">Zinc</keyword>
<dbReference type="HOGENOM" id="CLU_081854_1_0_9"/>
<comment type="subunit">
    <text evidence="10">Homodimer.</text>
</comment>
<evidence type="ECO:0000313" key="11">
    <source>
        <dbReference type="EMBL" id="ADQ08134.1"/>
    </source>
</evidence>
<accession>E4Q985</accession>
<dbReference type="SUPFAM" id="SSF52402">
    <property type="entry name" value="Adenine nucleotide alpha hydrolases-like"/>
    <property type="match status" value="1"/>
</dbReference>
<name>E4Q985_CALH1</name>
<dbReference type="Proteomes" id="UP000006890">
    <property type="component" value="Chromosome"/>
</dbReference>
<evidence type="ECO:0000256" key="9">
    <source>
        <dbReference type="ARBA" id="ARBA00047890"/>
    </source>
</evidence>
<keyword evidence="4 10" id="KW-0547">Nucleotide-binding</keyword>
<keyword evidence="3 10" id="KW-0479">Metal-binding</keyword>
<dbReference type="UniPathway" id="UPA00391"/>
<comment type="function">
    <text evidence="10">Catalyzes the ATP-dependent conversion of 7-carboxy-7-deazaguanine (CDG) to 7-cyano-7-deazaguanine (preQ(0)).</text>
</comment>
<evidence type="ECO:0000256" key="10">
    <source>
        <dbReference type="HAMAP-Rule" id="MF_01633"/>
    </source>
</evidence>
<dbReference type="Pfam" id="PF06508">
    <property type="entry name" value="QueC"/>
    <property type="match status" value="1"/>
</dbReference>
<evidence type="ECO:0000256" key="6">
    <source>
        <dbReference type="ARBA" id="ARBA00022840"/>
    </source>
</evidence>
<evidence type="ECO:0000256" key="4">
    <source>
        <dbReference type="ARBA" id="ARBA00022741"/>
    </source>
</evidence>
<dbReference type="GO" id="GO:0005524">
    <property type="term" value="F:ATP binding"/>
    <property type="evidence" value="ECO:0007669"/>
    <property type="project" value="UniProtKB-UniRule"/>
</dbReference>
<dbReference type="GO" id="GO:0008270">
    <property type="term" value="F:zinc ion binding"/>
    <property type="evidence" value="ECO:0007669"/>
    <property type="project" value="UniProtKB-UniRule"/>
</dbReference>
<reference key="1">
    <citation type="submission" date="2010-09" db="EMBL/GenBank/DDBJ databases">
        <title>Complete sequence of Caldicellulosiruptor hydrothermalis 108.</title>
        <authorList>
            <consortium name="US DOE Joint Genome Institute"/>
            <person name="Lucas S."/>
            <person name="Copeland A."/>
            <person name="Lapidus A."/>
            <person name="Cheng J.-F."/>
            <person name="Bruce D."/>
            <person name="Goodwin L."/>
            <person name="Pitluck S."/>
            <person name="Davenport K."/>
            <person name="Detter J.C."/>
            <person name="Han C."/>
            <person name="Tapia R."/>
            <person name="Land M."/>
            <person name="Hauser L."/>
            <person name="Chang Y.-J."/>
            <person name="Jeffries C."/>
            <person name="Kyrpides N."/>
            <person name="Ivanova N."/>
            <person name="Mikhailova N."/>
            <person name="Blumer-Schuette S.E."/>
            <person name="Kelly R.M."/>
            <person name="Woyke T."/>
        </authorList>
    </citation>
    <scope>NUCLEOTIDE SEQUENCE</scope>
    <source>
        <strain>108</strain>
    </source>
</reference>
<keyword evidence="12" id="KW-1185">Reference proteome</keyword>
<dbReference type="PANTHER" id="PTHR42914">
    <property type="entry name" value="7-CYANO-7-DEAZAGUANINE SYNTHASE"/>
    <property type="match status" value="1"/>
</dbReference>
<evidence type="ECO:0000313" key="12">
    <source>
        <dbReference type="Proteomes" id="UP000006890"/>
    </source>
</evidence>
<evidence type="ECO:0000256" key="7">
    <source>
        <dbReference type="ARBA" id="ARBA00037993"/>
    </source>
</evidence>
<dbReference type="NCBIfam" id="TIGR00364">
    <property type="entry name" value="7-cyano-7-deazaguanine synthase QueC"/>
    <property type="match status" value="1"/>
</dbReference>
<comment type="pathway">
    <text evidence="1 10">Purine metabolism; 7-cyano-7-deazaguanine biosynthesis.</text>
</comment>
<dbReference type="EC" id="6.3.4.20" evidence="8 10"/>
<evidence type="ECO:0000256" key="5">
    <source>
        <dbReference type="ARBA" id="ARBA00022833"/>
    </source>
</evidence>
<dbReference type="HAMAP" id="MF_01633">
    <property type="entry name" value="QueC"/>
    <property type="match status" value="1"/>
</dbReference>
<dbReference type="EMBL" id="CP002219">
    <property type="protein sequence ID" value="ADQ08134.1"/>
    <property type="molecule type" value="Genomic_DNA"/>
</dbReference>
<reference evidence="11 12" key="2">
    <citation type="journal article" date="2011" name="J. Bacteriol.">
        <title>Complete genome sequences for the anaerobic, extremely thermophilic plant biomass-degrading bacteria Caldicellulosiruptor hydrothermalis, Caldicellulosiruptor kristjanssonii, Caldicellulosiruptor kronotskyensis, Caldicellulosiruptor owensenis, and Caldicellulosiruptor lactoaceticus.</title>
        <authorList>
            <person name="Blumer-Schuette S.E."/>
            <person name="Ozdemir I."/>
            <person name="Mistry D."/>
            <person name="Lucas S."/>
            <person name="Lapidus A."/>
            <person name="Cheng J.F."/>
            <person name="Goodwin L.A."/>
            <person name="Pitluck S."/>
            <person name="Land M.L."/>
            <person name="Hauser L.J."/>
            <person name="Woyke T."/>
            <person name="Mikhailova N."/>
            <person name="Pati A."/>
            <person name="Kyrpides N.C."/>
            <person name="Ivanova N."/>
            <person name="Detter J.C."/>
            <person name="Walston-Davenport K."/>
            <person name="Han S."/>
            <person name="Adams M.W."/>
            <person name="Kelly R.M."/>
        </authorList>
    </citation>
    <scope>NUCLEOTIDE SEQUENCE [LARGE SCALE GENOMIC DNA]</scope>
    <source>
        <strain evidence="12">DSM 18901 / VKM B-2411 / 108</strain>
    </source>
</reference>
<dbReference type="AlphaFoldDB" id="E4Q985"/>
<evidence type="ECO:0000256" key="1">
    <source>
        <dbReference type="ARBA" id="ARBA00005061"/>
    </source>
</evidence>
<dbReference type="PIRSF" id="PIRSF006293">
    <property type="entry name" value="ExsB"/>
    <property type="match status" value="1"/>
</dbReference>
<feature type="binding site" evidence="10">
    <location>
        <position position="196"/>
    </location>
    <ligand>
        <name>Zn(2+)</name>
        <dbReference type="ChEBI" id="CHEBI:29105"/>
    </ligand>
</feature>
<dbReference type="InterPro" id="IPR014729">
    <property type="entry name" value="Rossmann-like_a/b/a_fold"/>
</dbReference>
<dbReference type="CDD" id="cd01995">
    <property type="entry name" value="QueC-like"/>
    <property type="match status" value="1"/>
</dbReference>
<organism evidence="11 12">
    <name type="scientific">Caldicellulosiruptor hydrothermalis (strain DSM 18901 / VKM B-2411 / 108)</name>
    <dbReference type="NCBI Taxonomy" id="632292"/>
    <lineage>
        <taxon>Bacteria</taxon>
        <taxon>Bacillati</taxon>
        <taxon>Bacillota</taxon>
        <taxon>Bacillota incertae sedis</taxon>
        <taxon>Caldicellulosiruptorales</taxon>
        <taxon>Caldicellulosiruptoraceae</taxon>
        <taxon>Caldicellulosiruptor</taxon>
    </lineage>
</organism>
<dbReference type="PANTHER" id="PTHR42914:SF1">
    <property type="entry name" value="7-CYANO-7-DEAZAGUANINE SYNTHASE"/>
    <property type="match status" value="1"/>
</dbReference>
<dbReference type="STRING" id="632292.Calhy_2436"/>
<dbReference type="InterPro" id="IPR018317">
    <property type="entry name" value="QueC"/>
</dbReference>
<feature type="binding site" evidence="10">
    <location>
        <position position="204"/>
    </location>
    <ligand>
        <name>Zn(2+)</name>
        <dbReference type="ChEBI" id="CHEBI:29105"/>
    </ligand>
</feature>
<evidence type="ECO:0000256" key="3">
    <source>
        <dbReference type="ARBA" id="ARBA00022723"/>
    </source>
</evidence>
<proteinExistence type="inferred from homology"/>
<keyword evidence="2 10" id="KW-0436">Ligase</keyword>